<evidence type="ECO:0000313" key="4">
    <source>
        <dbReference type="EMBL" id="KAF8788747.1"/>
    </source>
</evidence>
<comment type="similarity">
    <text evidence="1 2">Belongs to the small heat shock protein (HSP20) family.</text>
</comment>
<dbReference type="InterPro" id="IPR008978">
    <property type="entry name" value="HSP20-like_chaperone"/>
</dbReference>
<dbReference type="PANTHER" id="PTHR45640">
    <property type="entry name" value="HEAT SHOCK PROTEIN HSP-12.2-RELATED"/>
    <property type="match status" value="1"/>
</dbReference>
<dbReference type="AlphaFoldDB" id="A0A8T0FBV4"/>
<evidence type="ECO:0000313" key="5">
    <source>
        <dbReference type="Proteomes" id="UP000807504"/>
    </source>
</evidence>
<evidence type="ECO:0000259" key="3">
    <source>
        <dbReference type="PROSITE" id="PS01031"/>
    </source>
</evidence>
<dbReference type="GO" id="GO:0009408">
    <property type="term" value="P:response to heat"/>
    <property type="evidence" value="ECO:0007669"/>
    <property type="project" value="TreeGrafter"/>
</dbReference>
<dbReference type="CDD" id="cd06526">
    <property type="entry name" value="metazoan_ACD"/>
    <property type="match status" value="1"/>
</dbReference>
<proteinExistence type="inferred from homology"/>
<dbReference type="Proteomes" id="UP000807504">
    <property type="component" value="Unassembled WGS sequence"/>
</dbReference>
<dbReference type="GO" id="GO:0042026">
    <property type="term" value="P:protein refolding"/>
    <property type="evidence" value="ECO:0007669"/>
    <property type="project" value="TreeGrafter"/>
</dbReference>
<dbReference type="GO" id="GO:0005737">
    <property type="term" value="C:cytoplasm"/>
    <property type="evidence" value="ECO:0007669"/>
    <property type="project" value="TreeGrafter"/>
</dbReference>
<dbReference type="EMBL" id="JABXBU010000012">
    <property type="protein sequence ID" value="KAF8788747.1"/>
    <property type="molecule type" value="Genomic_DNA"/>
</dbReference>
<gene>
    <name evidence="4" type="ORF">HNY73_006753</name>
</gene>
<evidence type="ECO:0000256" key="1">
    <source>
        <dbReference type="PROSITE-ProRule" id="PRU00285"/>
    </source>
</evidence>
<dbReference type="PRINTS" id="PR00299">
    <property type="entry name" value="ACRYSTALLIN"/>
</dbReference>
<feature type="domain" description="SHSP" evidence="3">
    <location>
        <begin position="43"/>
        <end position="155"/>
    </location>
</feature>
<keyword evidence="5" id="KW-1185">Reference proteome</keyword>
<dbReference type="OrthoDB" id="1431247at2759"/>
<dbReference type="GO" id="GO:0051082">
    <property type="term" value="F:unfolded protein binding"/>
    <property type="evidence" value="ECO:0007669"/>
    <property type="project" value="TreeGrafter"/>
</dbReference>
<organism evidence="4 5">
    <name type="scientific">Argiope bruennichi</name>
    <name type="common">Wasp spider</name>
    <name type="synonym">Aranea bruennichi</name>
    <dbReference type="NCBI Taxonomy" id="94029"/>
    <lineage>
        <taxon>Eukaryota</taxon>
        <taxon>Metazoa</taxon>
        <taxon>Ecdysozoa</taxon>
        <taxon>Arthropoda</taxon>
        <taxon>Chelicerata</taxon>
        <taxon>Arachnida</taxon>
        <taxon>Araneae</taxon>
        <taxon>Araneomorphae</taxon>
        <taxon>Entelegynae</taxon>
        <taxon>Araneoidea</taxon>
        <taxon>Araneidae</taxon>
        <taxon>Argiope</taxon>
    </lineage>
</organism>
<reference evidence="4" key="1">
    <citation type="journal article" date="2020" name="bioRxiv">
        <title>Chromosome-level reference genome of the European wasp spider Argiope bruennichi: a resource for studies on range expansion and evolutionary adaptation.</title>
        <authorList>
            <person name="Sheffer M.M."/>
            <person name="Hoppe A."/>
            <person name="Krehenwinkel H."/>
            <person name="Uhl G."/>
            <person name="Kuss A.W."/>
            <person name="Jensen L."/>
            <person name="Jensen C."/>
            <person name="Gillespie R.G."/>
            <person name="Hoff K.J."/>
            <person name="Prost S."/>
        </authorList>
    </citation>
    <scope>NUCLEOTIDE SEQUENCE</scope>
</reference>
<dbReference type="GO" id="GO:0005634">
    <property type="term" value="C:nucleus"/>
    <property type="evidence" value="ECO:0007669"/>
    <property type="project" value="TreeGrafter"/>
</dbReference>
<dbReference type="InterPro" id="IPR002068">
    <property type="entry name" value="A-crystallin/Hsp20_dom"/>
</dbReference>
<dbReference type="PROSITE" id="PS01031">
    <property type="entry name" value="SHSP"/>
    <property type="match status" value="1"/>
</dbReference>
<dbReference type="PANTHER" id="PTHR45640:SF26">
    <property type="entry name" value="RE23625P"/>
    <property type="match status" value="1"/>
</dbReference>
<protein>
    <submittedName>
        <fullName evidence="4">Protein lethal(2)essential for life like protein</fullName>
    </submittedName>
</protein>
<comment type="caution">
    <text evidence="4">The sequence shown here is derived from an EMBL/GenBank/DDBJ whole genome shotgun (WGS) entry which is preliminary data.</text>
</comment>
<dbReference type="InterPro" id="IPR001436">
    <property type="entry name" value="Alpha-crystallin/sHSP_animal"/>
</dbReference>
<dbReference type="Gene3D" id="2.60.40.790">
    <property type="match status" value="1"/>
</dbReference>
<name>A0A8T0FBV4_ARGBR</name>
<dbReference type="SUPFAM" id="SSF49764">
    <property type="entry name" value="HSP20-like chaperones"/>
    <property type="match status" value="1"/>
</dbReference>
<evidence type="ECO:0000256" key="2">
    <source>
        <dbReference type="RuleBase" id="RU003616"/>
    </source>
</evidence>
<dbReference type="Pfam" id="PF00011">
    <property type="entry name" value="HSP20"/>
    <property type="match status" value="1"/>
</dbReference>
<reference evidence="4" key="2">
    <citation type="submission" date="2020-06" db="EMBL/GenBank/DDBJ databases">
        <authorList>
            <person name="Sheffer M."/>
        </authorList>
    </citation>
    <scope>NUCLEOTIDE SEQUENCE</scope>
</reference>
<sequence>MPLESSSFNCACHKRVQSIDDIFVPLYSEPPVDDIVPTAAMPRLSLRYSNGYVSLSEPDRGQFKIMLSVAQFMPDEIKVKTIANNVVIHAKHKEKVDEHGFVSREFTKRYILPEGVKPDTVKSTFSKNGILTITAPKNIIQLPNRNERIVPIEVKKPITKGK</sequence>
<accession>A0A8T0FBV4</accession>